<comment type="caution">
    <text evidence="1">The sequence shown here is derived from an EMBL/GenBank/DDBJ whole genome shotgun (WGS) entry which is preliminary data.</text>
</comment>
<proteinExistence type="predicted"/>
<evidence type="ECO:0000313" key="1">
    <source>
        <dbReference type="EMBL" id="GAA4834721.1"/>
    </source>
</evidence>
<name>A0ABP9DDF5_9ACTN</name>
<evidence type="ECO:0000313" key="2">
    <source>
        <dbReference type="Proteomes" id="UP001501752"/>
    </source>
</evidence>
<dbReference type="RefSeq" id="WP_345695235.1">
    <property type="nucleotide sequence ID" value="NZ_BAABIS010000001.1"/>
</dbReference>
<dbReference type="Proteomes" id="UP001501752">
    <property type="component" value="Unassembled WGS sequence"/>
</dbReference>
<accession>A0ABP9DDF5</accession>
<organism evidence="1 2">
    <name type="scientific">Kitasatospora terrestris</name>
    <dbReference type="NCBI Taxonomy" id="258051"/>
    <lineage>
        <taxon>Bacteria</taxon>
        <taxon>Bacillati</taxon>
        <taxon>Actinomycetota</taxon>
        <taxon>Actinomycetes</taxon>
        <taxon>Kitasatosporales</taxon>
        <taxon>Streptomycetaceae</taxon>
        <taxon>Kitasatospora</taxon>
    </lineage>
</organism>
<gene>
    <name evidence="1" type="ORF">GCM10023235_06690</name>
</gene>
<keyword evidence="2" id="KW-1185">Reference proteome</keyword>
<protein>
    <submittedName>
        <fullName evidence="1">Uncharacterized protein</fullName>
    </submittedName>
</protein>
<dbReference type="EMBL" id="BAABIS010000001">
    <property type="protein sequence ID" value="GAA4834721.1"/>
    <property type="molecule type" value="Genomic_DNA"/>
</dbReference>
<reference evidence="2" key="1">
    <citation type="journal article" date="2019" name="Int. J. Syst. Evol. Microbiol.">
        <title>The Global Catalogue of Microorganisms (GCM) 10K type strain sequencing project: providing services to taxonomists for standard genome sequencing and annotation.</title>
        <authorList>
            <consortium name="The Broad Institute Genomics Platform"/>
            <consortium name="The Broad Institute Genome Sequencing Center for Infectious Disease"/>
            <person name="Wu L."/>
            <person name="Ma J."/>
        </authorList>
    </citation>
    <scope>NUCLEOTIDE SEQUENCE [LARGE SCALE GENOMIC DNA]</scope>
    <source>
        <strain evidence="2">JCM 13006</strain>
    </source>
</reference>
<sequence>MSVNIDLHFTVSKLTDAAQAEAVAASVGTLLRDEGFEGQISYGPVVDNGVHYVTGESRFPVSISGFGRWQPYFETSFASAVAEAAPDAETSIDWGYPDEEY</sequence>